<evidence type="ECO:0000313" key="9">
    <source>
        <dbReference type="Proteomes" id="UP000624279"/>
    </source>
</evidence>
<dbReference type="Proteomes" id="UP000624279">
    <property type="component" value="Unassembled WGS sequence"/>
</dbReference>
<gene>
    <name evidence="8" type="primary">rfbD</name>
    <name evidence="8" type="ORF">H8K55_01250</name>
</gene>
<evidence type="ECO:0000256" key="2">
    <source>
        <dbReference type="ARBA" id="ARBA00010944"/>
    </source>
</evidence>
<feature type="domain" description="RmlD-like substrate binding" evidence="7">
    <location>
        <begin position="1"/>
        <end position="306"/>
    </location>
</feature>
<accession>A0ABR6Y7S6</accession>
<evidence type="ECO:0000259" key="7">
    <source>
        <dbReference type="Pfam" id="PF04321"/>
    </source>
</evidence>
<dbReference type="PANTHER" id="PTHR10491">
    <property type="entry name" value="DTDP-4-DEHYDRORHAMNOSE REDUCTASE"/>
    <property type="match status" value="1"/>
</dbReference>
<evidence type="ECO:0000256" key="1">
    <source>
        <dbReference type="ARBA" id="ARBA00004781"/>
    </source>
</evidence>
<comment type="similarity">
    <text evidence="2 6">Belongs to the dTDP-4-dehydrorhamnose reductase family.</text>
</comment>
<evidence type="ECO:0000256" key="3">
    <source>
        <dbReference type="ARBA" id="ARBA00012929"/>
    </source>
</evidence>
<evidence type="ECO:0000256" key="6">
    <source>
        <dbReference type="RuleBase" id="RU364082"/>
    </source>
</evidence>
<dbReference type="InterPro" id="IPR005913">
    <property type="entry name" value="dTDP_dehydrorham_reduct"/>
</dbReference>
<dbReference type="SUPFAM" id="SSF51735">
    <property type="entry name" value="NAD(P)-binding Rossmann-fold domains"/>
    <property type="match status" value="1"/>
</dbReference>
<comment type="pathway">
    <text evidence="1 6">Carbohydrate biosynthesis; dTDP-L-rhamnose biosynthesis.</text>
</comment>
<protein>
    <recommendedName>
        <fullName evidence="4 6">dTDP-4-dehydrorhamnose reductase</fullName>
        <ecNumber evidence="3 6">1.1.1.133</ecNumber>
    </recommendedName>
</protein>
<sequence length="317" mass="34698">MRILLTGTSGQLGRSLAKALQDLGEVLTPQRAELDLSDVDSIAHYVQLCKPDLIINPAAYTAVDLAEKESELAFLVNAEAPTILAQEAKKLGIGLIHFSTDYVFDGSKSDANGERVAYTEEDACAPLNVYGASKLAGEQAIVNSGCAHLIFRTSWVYSDFGKNFLLTILRLAKEKTELNIVNDQWGTPSSTLFLSDAVKQVVLQLQSTEAHAVAKETWWQQHQGIYHLTPTGTTNWCEFSQRIVEHAEQLDLLSAPLPKIQGIPSSAYPTPAQRPKNSCLDKSKFNQKFGIQLPSWGQVLLSCLQGMASVKLQDPAN</sequence>
<dbReference type="CDD" id="cd05254">
    <property type="entry name" value="dTDP_HR_like_SDR_e"/>
    <property type="match status" value="1"/>
</dbReference>
<comment type="caution">
    <text evidence="8">The sequence shown here is derived from an EMBL/GenBank/DDBJ whole genome shotgun (WGS) entry which is preliminary data.</text>
</comment>
<organism evidence="8 9">
    <name type="scientific">Undibacterium flavidum</name>
    <dbReference type="NCBI Taxonomy" id="2762297"/>
    <lineage>
        <taxon>Bacteria</taxon>
        <taxon>Pseudomonadati</taxon>
        <taxon>Pseudomonadota</taxon>
        <taxon>Betaproteobacteria</taxon>
        <taxon>Burkholderiales</taxon>
        <taxon>Oxalobacteraceae</taxon>
        <taxon>Undibacterium</taxon>
    </lineage>
</organism>
<comment type="catalytic activity">
    <reaction evidence="5 6">
        <text>dTDP-beta-L-rhamnose + NADP(+) = dTDP-4-dehydro-beta-L-rhamnose + NADPH + H(+)</text>
        <dbReference type="Rhea" id="RHEA:21796"/>
        <dbReference type="ChEBI" id="CHEBI:15378"/>
        <dbReference type="ChEBI" id="CHEBI:57510"/>
        <dbReference type="ChEBI" id="CHEBI:57783"/>
        <dbReference type="ChEBI" id="CHEBI:58349"/>
        <dbReference type="ChEBI" id="CHEBI:62830"/>
        <dbReference type="EC" id="1.1.1.133"/>
    </reaction>
</comment>
<dbReference type="NCBIfam" id="TIGR01214">
    <property type="entry name" value="rmlD"/>
    <property type="match status" value="1"/>
</dbReference>
<evidence type="ECO:0000256" key="4">
    <source>
        <dbReference type="ARBA" id="ARBA00017099"/>
    </source>
</evidence>
<keyword evidence="9" id="KW-1185">Reference proteome</keyword>
<reference evidence="8 9" key="1">
    <citation type="submission" date="2020-08" db="EMBL/GenBank/DDBJ databases">
        <title>Novel species isolated from subtropical streams in China.</title>
        <authorList>
            <person name="Lu H."/>
        </authorList>
    </citation>
    <scope>NUCLEOTIDE SEQUENCE [LARGE SCALE GENOMIC DNA]</scope>
    <source>
        <strain evidence="8 9">LX15W</strain>
    </source>
</reference>
<dbReference type="EMBL" id="JACOGA010000001">
    <property type="protein sequence ID" value="MBC3872199.1"/>
    <property type="molecule type" value="Genomic_DNA"/>
</dbReference>
<evidence type="ECO:0000256" key="5">
    <source>
        <dbReference type="ARBA" id="ARBA00048200"/>
    </source>
</evidence>
<evidence type="ECO:0000313" key="8">
    <source>
        <dbReference type="EMBL" id="MBC3872199.1"/>
    </source>
</evidence>
<dbReference type="GO" id="GO:0008831">
    <property type="term" value="F:dTDP-4-dehydrorhamnose reductase activity"/>
    <property type="evidence" value="ECO:0007669"/>
    <property type="project" value="UniProtKB-EC"/>
</dbReference>
<proteinExistence type="inferred from homology"/>
<comment type="cofactor">
    <cofactor evidence="6">
        <name>Mg(2+)</name>
        <dbReference type="ChEBI" id="CHEBI:18420"/>
    </cofactor>
    <text evidence="6">Binds 1 Mg(2+) ion per monomer.</text>
</comment>
<dbReference type="InterPro" id="IPR029903">
    <property type="entry name" value="RmlD-like-bd"/>
</dbReference>
<dbReference type="EC" id="1.1.1.133" evidence="3 6"/>
<name>A0ABR6Y7S6_9BURK</name>
<comment type="function">
    <text evidence="6">Catalyzes the reduction of dTDP-6-deoxy-L-lyxo-4-hexulose to yield dTDP-L-rhamnose.</text>
</comment>
<dbReference type="InterPro" id="IPR036291">
    <property type="entry name" value="NAD(P)-bd_dom_sf"/>
</dbReference>
<keyword evidence="6 8" id="KW-0560">Oxidoreductase</keyword>
<dbReference type="Gene3D" id="3.90.25.10">
    <property type="entry name" value="UDP-galactose 4-epimerase, domain 1"/>
    <property type="match status" value="1"/>
</dbReference>
<dbReference type="PANTHER" id="PTHR10491:SF4">
    <property type="entry name" value="METHIONINE ADENOSYLTRANSFERASE 2 SUBUNIT BETA"/>
    <property type="match status" value="1"/>
</dbReference>
<dbReference type="Gene3D" id="3.40.50.720">
    <property type="entry name" value="NAD(P)-binding Rossmann-like Domain"/>
    <property type="match status" value="1"/>
</dbReference>
<keyword evidence="6" id="KW-0521">NADP</keyword>
<dbReference type="Pfam" id="PF04321">
    <property type="entry name" value="RmlD_sub_bind"/>
    <property type="match status" value="1"/>
</dbReference>
<dbReference type="RefSeq" id="WP_186940199.1">
    <property type="nucleotide sequence ID" value="NZ_JACOGA010000001.1"/>
</dbReference>